<comment type="caution">
    <text evidence="1">The sequence shown here is derived from an EMBL/GenBank/DDBJ whole genome shotgun (WGS) entry which is preliminary data.</text>
</comment>
<dbReference type="EMBL" id="BMOD01000036">
    <property type="protein sequence ID" value="GGJ56447.1"/>
    <property type="molecule type" value="Genomic_DNA"/>
</dbReference>
<dbReference type="Proteomes" id="UP000632222">
    <property type="component" value="Unassembled WGS sequence"/>
</dbReference>
<reference evidence="2" key="1">
    <citation type="journal article" date="2019" name="Int. J. Syst. Evol. Microbiol.">
        <title>The Global Catalogue of Microorganisms (GCM) 10K type strain sequencing project: providing services to taxonomists for standard genome sequencing and annotation.</title>
        <authorList>
            <consortium name="The Broad Institute Genomics Platform"/>
            <consortium name="The Broad Institute Genome Sequencing Center for Infectious Disease"/>
            <person name="Wu L."/>
            <person name="Ma J."/>
        </authorList>
    </citation>
    <scope>NUCLEOTIDE SEQUENCE [LARGE SCALE GENOMIC DNA]</scope>
    <source>
        <strain evidence="2">JCM 14370</strain>
    </source>
</reference>
<gene>
    <name evidence="1" type="ORF">GCM10008938_48250</name>
</gene>
<organism evidence="1 2">
    <name type="scientific">Deinococcus roseus</name>
    <dbReference type="NCBI Taxonomy" id="392414"/>
    <lineage>
        <taxon>Bacteria</taxon>
        <taxon>Thermotogati</taxon>
        <taxon>Deinococcota</taxon>
        <taxon>Deinococci</taxon>
        <taxon>Deinococcales</taxon>
        <taxon>Deinococcaceae</taxon>
        <taxon>Deinococcus</taxon>
    </lineage>
</organism>
<evidence type="ECO:0000313" key="1">
    <source>
        <dbReference type="EMBL" id="GGJ56447.1"/>
    </source>
</evidence>
<protein>
    <submittedName>
        <fullName evidence="1">Uncharacterized protein</fullName>
    </submittedName>
</protein>
<sequence length="78" mass="9124">MLTRSQTLEHLRLAESNGRLYAEHQDLNSLKDLELSVVSLCKPYKNDPELLRRGGQTLAHLMRLHSRLLVRSHRWLHA</sequence>
<name>A0ABQ2DK61_9DEIO</name>
<accession>A0ABQ2DK61</accession>
<keyword evidence="2" id="KW-1185">Reference proteome</keyword>
<evidence type="ECO:0000313" key="2">
    <source>
        <dbReference type="Proteomes" id="UP000632222"/>
    </source>
</evidence>
<proteinExistence type="predicted"/>